<reference evidence="1 2" key="1">
    <citation type="submission" date="2018-08" db="EMBL/GenBank/DDBJ databases">
        <title>Chitinophaga sp. K20C18050901, a novel bacterium isolated from forest soil.</title>
        <authorList>
            <person name="Wang C."/>
        </authorList>
    </citation>
    <scope>NUCLEOTIDE SEQUENCE [LARGE SCALE GENOMIC DNA]</scope>
    <source>
        <strain evidence="1 2">K20C18050901</strain>
    </source>
</reference>
<organism evidence="1 2">
    <name type="scientific">Chitinophaga silvisoli</name>
    <dbReference type="NCBI Taxonomy" id="2291814"/>
    <lineage>
        <taxon>Bacteria</taxon>
        <taxon>Pseudomonadati</taxon>
        <taxon>Bacteroidota</taxon>
        <taxon>Chitinophagia</taxon>
        <taxon>Chitinophagales</taxon>
        <taxon>Chitinophagaceae</taxon>
        <taxon>Chitinophaga</taxon>
    </lineage>
</organism>
<dbReference type="Proteomes" id="UP000261174">
    <property type="component" value="Unassembled WGS sequence"/>
</dbReference>
<evidence type="ECO:0000313" key="1">
    <source>
        <dbReference type="EMBL" id="RFM31203.1"/>
    </source>
</evidence>
<gene>
    <name evidence="1" type="ORF">DXN04_30665</name>
</gene>
<dbReference type="EMBL" id="QTJV01000016">
    <property type="protein sequence ID" value="RFM31203.1"/>
    <property type="molecule type" value="Genomic_DNA"/>
</dbReference>
<accession>A0A3E1NTH0</accession>
<name>A0A3E1NTH0_9BACT</name>
<proteinExistence type="predicted"/>
<dbReference type="RefSeq" id="WP_116857237.1">
    <property type="nucleotide sequence ID" value="NZ_QTJV01000016.1"/>
</dbReference>
<comment type="caution">
    <text evidence="1">The sequence shown here is derived from an EMBL/GenBank/DDBJ whole genome shotgun (WGS) entry which is preliminary data.</text>
</comment>
<keyword evidence="2" id="KW-1185">Reference proteome</keyword>
<evidence type="ECO:0000313" key="2">
    <source>
        <dbReference type="Proteomes" id="UP000261174"/>
    </source>
</evidence>
<protein>
    <submittedName>
        <fullName evidence="1">Uncharacterized protein</fullName>
    </submittedName>
</protein>
<dbReference type="AlphaFoldDB" id="A0A3E1NTH0"/>
<dbReference type="OrthoDB" id="933782at2"/>
<sequence>MKQEKANGLVILGATEPDLANFKALVFAGYSDRYYFPDTDTKELVEILLPLNEFSIYSNNLKRY</sequence>